<keyword evidence="8" id="KW-1185">Reference proteome</keyword>
<dbReference type="PROSITE" id="PS00606">
    <property type="entry name" value="KS3_1"/>
    <property type="match status" value="1"/>
</dbReference>
<evidence type="ECO:0000256" key="4">
    <source>
        <dbReference type="ARBA" id="ARBA00023002"/>
    </source>
</evidence>
<dbReference type="Pfam" id="PF00109">
    <property type="entry name" value="ketoacyl-synt"/>
    <property type="match status" value="1"/>
</dbReference>
<keyword evidence="4" id="KW-0560">Oxidoreductase</keyword>
<comment type="caution">
    <text evidence="7">The sequence shown here is derived from an EMBL/GenBank/DDBJ whole genome shotgun (WGS) entry which is preliminary data.</text>
</comment>
<dbReference type="InterPro" id="IPR014043">
    <property type="entry name" value="Acyl_transferase_dom"/>
</dbReference>
<dbReference type="PROSITE" id="PS52004">
    <property type="entry name" value="KS3_2"/>
    <property type="match status" value="1"/>
</dbReference>
<dbReference type="SUPFAM" id="SSF52151">
    <property type="entry name" value="FabD/lysophospholipase-like"/>
    <property type="match status" value="1"/>
</dbReference>
<evidence type="ECO:0000256" key="2">
    <source>
        <dbReference type="ARBA" id="ARBA00022553"/>
    </source>
</evidence>
<dbReference type="PANTHER" id="PTHR43775">
    <property type="entry name" value="FATTY ACID SYNTHASE"/>
    <property type="match status" value="1"/>
</dbReference>
<dbReference type="InterPro" id="IPR050091">
    <property type="entry name" value="PKS_NRPS_Biosynth_Enz"/>
</dbReference>
<sequence>MAEDKSLEDIDLAFDLGSSASNTPPSTSSETDGDEVDPIAVVGLSLKFPQEATTAEAFWEMLDNGRSAMTEFPSDRLNVDAFYHPDSSRRGTIPVRGGHFLKRDRAVFDAPFFSTTPSEAACMDPQQRILLEASYQALENAGMPIEKCCGTKTSVYMGSFSNDYNDLVTSDPEQDARYAATGLASSMLANRISWFFDFNGPSTQLDSACSSSLTALHIACQGLRNGEATMVSLNPGLEYRQLDQEFHTAIESFLDSLKYLSHDSRCWSFDERANGYARGEGISVVVLKRLSKAIRDGDTIRAVIRATDLNQDGRTPGISQPSGALQETLIRDTYRRAGLDMGLTRFFEAHGTGTAVGDPIEAAAIGNSFRKHRTPEEPLYVGAVKSNIGHLEGASGIAGLIKTILALEKGAIPPNAGFERVNPRIDTSALNISFPLKSIPWPAHGLRRASVNSFGFGGSNAHVVLDDAYNYLKSRNMVGKHQTTPNPCVPGTMVTGKRGPLEHQIMIDGTTADASEQDTAMHKLLVWSVADEHGIERLSALYEDYSKNNLHMDDSTYFENLVYTLAARRTSFTWRSSVVASNLANLQDLKSKISKAVRSDKRSVAFVFTGQGAQYARMGQELLVYPTFRQSLRAFDTALKNIGCDWSLLEKLQDNETNSVINNPEFSQPICTALQIALVDLLRDFNILPAAVVGHSSGEIAAAYCIGSLSRTSACKLAFYRGGLAAKLAKSGLCSGAMMSVGLPEHESHAYCDRLSNLYGTVDVTVGCINSPTNVTLTGDRAQMDTLESWLREKSVFVRRLKVDVAYHSRHMNEIASDYSGMIQHLEPGETPRTPIAMFSTVSGTLVSARQLCNSEYWVKNMLSPVRFSETLTQICAQSAKSKRKRLGQPIQHHITATDLLEIGPHSALRGPIRETLNAVPNGSAIQYHPALARNAHAVRTLLETTGRLYCSGYPVNLLAANRLTGKSEVVLTDLPEYSFNHSRRHWLERVGPARVIVSASLVE</sequence>
<evidence type="ECO:0000259" key="6">
    <source>
        <dbReference type="PROSITE" id="PS52004"/>
    </source>
</evidence>
<keyword evidence="1" id="KW-0596">Phosphopantetheine</keyword>
<dbReference type="InterPro" id="IPR014031">
    <property type="entry name" value="Ketoacyl_synth_C"/>
</dbReference>
<evidence type="ECO:0000313" key="7">
    <source>
        <dbReference type="EMBL" id="KAL2051775.1"/>
    </source>
</evidence>
<gene>
    <name evidence="7" type="ORF">ABVK25_007931</name>
</gene>
<feature type="compositionally biased region" description="Low complexity" evidence="5">
    <location>
        <begin position="18"/>
        <end position="29"/>
    </location>
</feature>
<dbReference type="InterPro" id="IPR016036">
    <property type="entry name" value="Malonyl_transacylase_ACP-bd"/>
</dbReference>
<reference evidence="7 8" key="1">
    <citation type="submission" date="2024-09" db="EMBL/GenBank/DDBJ databases">
        <title>Rethinking Asexuality: The Enigmatic Case of Functional Sexual Genes in Lepraria (Stereocaulaceae).</title>
        <authorList>
            <person name="Doellman M."/>
            <person name="Sun Y."/>
            <person name="Barcenas-Pena A."/>
            <person name="Lumbsch H.T."/>
            <person name="Grewe F."/>
        </authorList>
    </citation>
    <scope>NUCLEOTIDE SEQUENCE [LARGE SCALE GENOMIC DNA]</scope>
    <source>
        <strain evidence="7 8">Grewe 0041</strain>
    </source>
</reference>
<dbReference type="InterPro" id="IPR001227">
    <property type="entry name" value="Ac_transferase_dom_sf"/>
</dbReference>
<dbReference type="InterPro" id="IPR032821">
    <property type="entry name" value="PKS_assoc"/>
</dbReference>
<dbReference type="CDD" id="cd00833">
    <property type="entry name" value="PKS"/>
    <property type="match status" value="1"/>
</dbReference>
<dbReference type="SMART" id="SM00827">
    <property type="entry name" value="PKS_AT"/>
    <property type="match status" value="1"/>
</dbReference>
<evidence type="ECO:0000256" key="1">
    <source>
        <dbReference type="ARBA" id="ARBA00022450"/>
    </source>
</evidence>
<dbReference type="Pfam" id="PF00698">
    <property type="entry name" value="Acyl_transf_1"/>
    <property type="match status" value="1"/>
</dbReference>
<evidence type="ECO:0000313" key="8">
    <source>
        <dbReference type="Proteomes" id="UP001590951"/>
    </source>
</evidence>
<dbReference type="EMBL" id="JBHFEH010000032">
    <property type="protein sequence ID" value="KAL2051775.1"/>
    <property type="molecule type" value="Genomic_DNA"/>
</dbReference>
<name>A0ABR4B206_9LECA</name>
<keyword evidence="2" id="KW-0597">Phosphoprotein</keyword>
<dbReference type="SUPFAM" id="SSF53901">
    <property type="entry name" value="Thiolase-like"/>
    <property type="match status" value="1"/>
</dbReference>
<evidence type="ECO:0000256" key="5">
    <source>
        <dbReference type="SAM" id="MobiDB-lite"/>
    </source>
</evidence>
<keyword evidence="3" id="KW-0808">Transferase</keyword>
<dbReference type="SMART" id="SM00825">
    <property type="entry name" value="PKS_KS"/>
    <property type="match status" value="1"/>
</dbReference>
<feature type="region of interest" description="Disordered" evidence="5">
    <location>
        <begin position="13"/>
        <end position="35"/>
    </location>
</feature>
<feature type="domain" description="Ketosynthase family 3 (KS3)" evidence="6">
    <location>
        <begin position="36"/>
        <end position="467"/>
    </location>
</feature>
<evidence type="ECO:0000256" key="3">
    <source>
        <dbReference type="ARBA" id="ARBA00022679"/>
    </source>
</evidence>
<dbReference type="Gene3D" id="3.40.366.10">
    <property type="entry name" value="Malonyl-Coenzyme A Acyl Carrier Protein, domain 2"/>
    <property type="match status" value="1"/>
</dbReference>
<dbReference type="Pfam" id="PF16197">
    <property type="entry name" value="KAsynt_C_assoc"/>
    <property type="match status" value="1"/>
</dbReference>
<dbReference type="Pfam" id="PF02801">
    <property type="entry name" value="Ketoacyl-synt_C"/>
    <property type="match status" value="1"/>
</dbReference>
<dbReference type="Proteomes" id="UP001590951">
    <property type="component" value="Unassembled WGS sequence"/>
</dbReference>
<dbReference type="InterPro" id="IPR018201">
    <property type="entry name" value="Ketoacyl_synth_AS"/>
</dbReference>
<accession>A0ABR4B206</accession>
<dbReference type="PANTHER" id="PTHR43775:SF29">
    <property type="entry name" value="ASPERFURANONE POLYKETIDE SYNTHASE AFOG-RELATED"/>
    <property type="match status" value="1"/>
</dbReference>
<dbReference type="InterPro" id="IPR020841">
    <property type="entry name" value="PKS_Beta-ketoAc_synthase_dom"/>
</dbReference>
<dbReference type="InterPro" id="IPR014030">
    <property type="entry name" value="Ketoacyl_synth_N"/>
</dbReference>
<dbReference type="SUPFAM" id="SSF55048">
    <property type="entry name" value="Probable ACP-binding domain of malonyl-CoA ACP transacylase"/>
    <property type="match status" value="1"/>
</dbReference>
<dbReference type="Gene3D" id="3.40.47.10">
    <property type="match status" value="1"/>
</dbReference>
<proteinExistence type="predicted"/>
<organism evidence="7 8">
    <name type="scientific">Lepraria finkii</name>
    <dbReference type="NCBI Taxonomy" id="1340010"/>
    <lineage>
        <taxon>Eukaryota</taxon>
        <taxon>Fungi</taxon>
        <taxon>Dikarya</taxon>
        <taxon>Ascomycota</taxon>
        <taxon>Pezizomycotina</taxon>
        <taxon>Lecanoromycetes</taxon>
        <taxon>OSLEUM clade</taxon>
        <taxon>Lecanoromycetidae</taxon>
        <taxon>Lecanorales</taxon>
        <taxon>Lecanorineae</taxon>
        <taxon>Stereocaulaceae</taxon>
        <taxon>Lepraria</taxon>
    </lineage>
</organism>
<dbReference type="InterPro" id="IPR016039">
    <property type="entry name" value="Thiolase-like"/>
</dbReference>
<dbReference type="Gene3D" id="3.30.70.3290">
    <property type="match status" value="1"/>
</dbReference>
<dbReference type="InterPro" id="IPR016035">
    <property type="entry name" value="Acyl_Trfase/lysoPLipase"/>
</dbReference>
<protein>
    <recommendedName>
        <fullName evidence="6">Ketosynthase family 3 (KS3) domain-containing protein</fullName>
    </recommendedName>
</protein>